<organism evidence="6">
    <name type="scientific">marine sediment metagenome</name>
    <dbReference type="NCBI Taxonomy" id="412755"/>
    <lineage>
        <taxon>unclassified sequences</taxon>
        <taxon>metagenomes</taxon>
        <taxon>ecological metagenomes</taxon>
    </lineage>
</organism>
<dbReference type="InterPro" id="IPR016071">
    <property type="entry name" value="Staphylococal_nuclease_OB-fold"/>
</dbReference>
<accession>X0ZLL7</accession>
<evidence type="ECO:0000313" key="6">
    <source>
        <dbReference type="EMBL" id="GAG61288.1"/>
    </source>
</evidence>
<dbReference type="SUPFAM" id="SSF50199">
    <property type="entry name" value="Staphylococcal nuclease"/>
    <property type="match status" value="1"/>
</dbReference>
<keyword evidence="3" id="KW-0378">Hydrolase</keyword>
<dbReference type="InterPro" id="IPR035437">
    <property type="entry name" value="SNase_OB-fold_sf"/>
</dbReference>
<keyword evidence="4" id="KW-1133">Transmembrane helix</keyword>
<evidence type="ECO:0000259" key="5">
    <source>
        <dbReference type="PROSITE" id="PS50830"/>
    </source>
</evidence>
<dbReference type="GO" id="GO:0004519">
    <property type="term" value="F:endonuclease activity"/>
    <property type="evidence" value="ECO:0007669"/>
    <property type="project" value="UniProtKB-KW"/>
</dbReference>
<keyword evidence="1" id="KW-0540">Nuclease</keyword>
<evidence type="ECO:0000256" key="3">
    <source>
        <dbReference type="ARBA" id="ARBA00022801"/>
    </source>
</evidence>
<dbReference type="PANTHER" id="PTHR12302:SF3">
    <property type="entry name" value="SERINE_THREONINE-PROTEIN KINASE 31"/>
    <property type="match status" value="1"/>
</dbReference>
<reference evidence="6" key="1">
    <citation type="journal article" date="2014" name="Front. Microbiol.">
        <title>High frequency of phylogenetically diverse reductive dehalogenase-homologous genes in deep subseafloor sedimentary metagenomes.</title>
        <authorList>
            <person name="Kawai M."/>
            <person name="Futagami T."/>
            <person name="Toyoda A."/>
            <person name="Takaki Y."/>
            <person name="Nishi S."/>
            <person name="Hori S."/>
            <person name="Arai W."/>
            <person name="Tsubouchi T."/>
            <person name="Morono Y."/>
            <person name="Uchiyama I."/>
            <person name="Ito T."/>
            <person name="Fujiyama A."/>
            <person name="Inagaki F."/>
            <person name="Takami H."/>
        </authorList>
    </citation>
    <scope>NUCLEOTIDE SEQUENCE</scope>
    <source>
        <strain evidence="6">Expedition CK06-06</strain>
    </source>
</reference>
<evidence type="ECO:0000256" key="2">
    <source>
        <dbReference type="ARBA" id="ARBA00022759"/>
    </source>
</evidence>
<dbReference type="GO" id="GO:0016787">
    <property type="term" value="F:hydrolase activity"/>
    <property type="evidence" value="ECO:0007669"/>
    <property type="project" value="UniProtKB-KW"/>
</dbReference>
<proteinExistence type="predicted"/>
<dbReference type="AlphaFoldDB" id="X0ZLL7"/>
<evidence type="ECO:0000256" key="1">
    <source>
        <dbReference type="ARBA" id="ARBA00022722"/>
    </source>
</evidence>
<dbReference type="PROSITE" id="PS50830">
    <property type="entry name" value="TNASE_3"/>
    <property type="match status" value="1"/>
</dbReference>
<feature type="domain" description="TNase-like" evidence="5">
    <location>
        <begin position="98"/>
        <end position="229"/>
    </location>
</feature>
<dbReference type="EMBL" id="BART01000016">
    <property type="protein sequence ID" value="GAG61288.1"/>
    <property type="molecule type" value="Genomic_DNA"/>
</dbReference>
<feature type="transmembrane region" description="Helical" evidence="4">
    <location>
        <begin position="6"/>
        <end position="23"/>
    </location>
</feature>
<dbReference type="PANTHER" id="PTHR12302">
    <property type="entry name" value="EBNA2 BINDING PROTEIN P100"/>
    <property type="match status" value="1"/>
</dbReference>
<keyword evidence="4" id="KW-0812">Transmembrane</keyword>
<comment type="caution">
    <text evidence="6">The sequence shown here is derived from an EMBL/GenBank/DDBJ whole genome shotgun (WGS) entry which is preliminary data.</text>
</comment>
<dbReference type="Pfam" id="PF00565">
    <property type="entry name" value="SNase"/>
    <property type="match status" value="1"/>
</dbReference>
<evidence type="ECO:0000256" key="4">
    <source>
        <dbReference type="SAM" id="Phobius"/>
    </source>
</evidence>
<dbReference type="Gene3D" id="2.40.50.90">
    <property type="match status" value="1"/>
</dbReference>
<keyword evidence="4" id="KW-0472">Membrane</keyword>
<protein>
    <recommendedName>
        <fullName evidence="5">TNase-like domain-containing protein</fullName>
    </recommendedName>
</protein>
<sequence length="231" mass="26785">MKLSTIFKFLIIIAILIFVLYYFTGFEFLPSKFNLSGFDFLTNKLNELLTNFKKELSRIKELMTGLVETLKQELFGIKKLYDLVKDIITPHSEESNSDFISARILRVIDGDSIVVEIKGKSYEVRYIGIDAPEISDLDKPAEFMAEEALEKNKELVSGKIVKLEKDVSETDKYDRLLRYVYMEDVMINAELVRLGYAYAKSYPPDVKYDDLLLKCQREAKENKLGLWSQNQ</sequence>
<keyword evidence="2" id="KW-0255">Endonuclease</keyword>
<dbReference type="SMART" id="SM00318">
    <property type="entry name" value="SNc"/>
    <property type="match status" value="1"/>
</dbReference>
<name>X0ZLL7_9ZZZZ</name>
<gene>
    <name evidence="6" type="ORF">S01H4_00145</name>
</gene>